<evidence type="ECO:0000313" key="2">
    <source>
        <dbReference type="Proteomes" id="UP000029640"/>
    </source>
</evidence>
<dbReference type="GO" id="GO:0006527">
    <property type="term" value="P:L-arginine catabolic process"/>
    <property type="evidence" value="ECO:0007669"/>
    <property type="project" value="InterPro"/>
</dbReference>
<dbReference type="InterPro" id="IPR007041">
    <property type="entry name" value="Arg_succinylTrfase_AstA/AruG"/>
</dbReference>
<protein>
    <submittedName>
        <fullName evidence="1">Arginine N-succinyltransferase</fullName>
        <ecNumber evidence="1">2.3.1.109</ecNumber>
    </submittedName>
</protein>
<dbReference type="Pfam" id="PF04958">
    <property type="entry name" value="AstA"/>
    <property type="match status" value="1"/>
</dbReference>
<dbReference type="HOGENOM" id="CLU_3234377_0_0_6"/>
<dbReference type="InterPro" id="IPR016181">
    <property type="entry name" value="Acyl_CoA_acyltransferase"/>
</dbReference>
<dbReference type="Proteomes" id="UP000029640">
    <property type="component" value="Unassembled WGS sequence"/>
</dbReference>
<dbReference type="EMBL" id="AUVB01000028">
    <property type="protein sequence ID" value="KGE04349.1"/>
    <property type="molecule type" value="Genomic_DNA"/>
</dbReference>
<dbReference type="RefSeq" id="WP_144244383.1">
    <property type="nucleotide sequence ID" value="NZ_KN234752.1"/>
</dbReference>
<sequence length="43" mass="4929">MMVIRPIEARDFPALVRFACESGHGFTSLPKNELRSWQEEHAA</sequence>
<proteinExistence type="predicted"/>
<comment type="caution">
    <text evidence="1">The sequence shown here is derived from an EMBL/GenBank/DDBJ whole genome shotgun (WGS) entry which is preliminary data.</text>
</comment>
<organism evidence="1 2">
    <name type="scientific">Pseudohaliea rubra DSM 19751</name>
    <dbReference type="NCBI Taxonomy" id="1265313"/>
    <lineage>
        <taxon>Bacteria</taxon>
        <taxon>Pseudomonadati</taxon>
        <taxon>Pseudomonadota</taxon>
        <taxon>Gammaproteobacteria</taxon>
        <taxon>Cellvibrionales</taxon>
        <taxon>Halieaceae</taxon>
        <taxon>Pseudohaliea</taxon>
    </lineage>
</organism>
<dbReference type="SUPFAM" id="SSF55729">
    <property type="entry name" value="Acyl-CoA N-acyltransferases (Nat)"/>
    <property type="match status" value="1"/>
</dbReference>
<dbReference type="GO" id="GO:0008791">
    <property type="term" value="F:arginine N-succinyltransferase activity"/>
    <property type="evidence" value="ECO:0007669"/>
    <property type="project" value="UniProtKB-EC"/>
</dbReference>
<gene>
    <name evidence="1" type="ORF">HRUBRA_01035</name>
</gene>
<name>A0A095X0D1_9GAMM</name>
<keyword evidence="1" id="KW-0012">Acyltransferase</keyword>
<accession>A0A095X0D1</accession>
<dbReference type="OrthoDB" id="21121at2"/>
<reference evidence="1 2" key="1">
    <citation type="journal article" date="2014" name="Genome Announc.">
        <title>Genome Sequence of Gammaproteobacterial Pseudohaliea rubra Type Strain DSM 19751, Isolated from Coastal Seawater of the Mediterranean Sea.</title>
        <authorList>
            <person name="Spring S."/>
            <person name="Fiebig A."/>
            <person name="Riedel T."/>
            <person name="Goker M."/>
            <person name="Klenk H.P."/>
        </authorList>
    </citation>
    <scope>NUCLEOTIDE SEQUENCE [LARGE SCALE GENOMIC DNA]</scope>
    <source>
        <strain evidence="1 2">DSM 19751</strain>
    </source>
</reference>
<keyword evidence="2" id="KW-1185">Reference proteome</keyword>
<dbReference type="EC" id="2.3.1.109" evidence="1"/>
<keyword evidence="1" id="KW-0808">Transferase</keyword>
<evidence type="ECO:0000313" key="1">
    <source>
        <dbReference type="EMBL" id="KGE04349.1"/>
    </source>
</evidence>
<dbReference type="AlphaFoldDB" id="A0A095X0D1"/>